<reference evidence="1 2" key="1">
    <citation type="submission" date="2017-09" db="EMBL/GenBank/DDBJ databases">
        <title>Genomic, metabolic, and phenotypic characteristics of bacterial isolates from the natural microbiome of the model nematode Caenorhabditis elegans.</title>
        <authorList>
            <person name="Zimmermann J."/>
            <person name="Obeng N."/>
            <person name="Yang W."/>
            <person name="Obeng O."/>
            <person name="Kissoyan K."/>
            <person name="Pees B."/>
            <person name="Dirksen P."/>
            <person name="Hoppner M."/>
            <person name="Franke A."/>
            <person name="Rosenstiel P."/>
            <person name="Leippe M."/>
            <person name="Dierking K."/>
            <person name="Kaleta C."/>
            <person name="Schulenburg H."/>
        </authorList>
    </citation>
    <scope>NUCLEOTIDE SEQUENCE [LARGE SCALE GENOMIC DNA]</scope>
    <source>
        <strain evidence="1 2">MYb117</strain>
    </source>
</reference>
<protein>
    <recommendedName>
        <fullName evidence="3">HEAT repeat domain-containing protein</fullName>
    </recommendedName>
</protein>
<proteinExistence type="predicted"/>
<evidence type="ECO:0000313" key="2">
    <source>
        <dbReference type="Proteomes" id="UP000238045"/>
    </source>
</evidence>
<keyword evidence="2" id="KW-1185">Reference proteome</keyword>
<dbReference type="AlphaFoldDB" id="A0A2S9EGM6"/>
<accession>A0A2S9EGM6</accession>
<evidence type="ECO:0000313" key="1">
    <source>
        <dbReference type="EMBL" id="PRC14322.1"/>
    </source>
</evidence>
<sequence length="210" mass="23784">MNKDVHALLYSVPPEADYAVDATDIDAEDIPQSRIEGVLDLLACDDEAIKFSAARLLTSWGYREGLVSLTEMLSSPHQVEELEVHRLHGYDDTFKLALSALVGYFTRLSDRGAGEVARAEIVEPIKTIIQLSNTRPFEISGFFWLVEDKKFLEYIPALREHLCLIAQAPSVHRWKIYDVLNLLLKVDNEFASDFLRKANKTLDDFKLSGK</sequence>
<comment type="caution">
    <text evidence="1">The sequence shown here is derived from an EMBL/GenBank/DDBJ whole genome shotgun (WGS) entry which is preliminary data.</text>
</comment>
<evidence type="ECO:0008006" key="3">
    <source>
        <dbReference type="Google" id="ProtNLM"/>
    </source>
</evidence>
<name>A0A2S9EGM6_9PSED</name>
<gene>
    <name evidence="1" type="ORF">CQZ99_19730</name>
</gene>
<dbReference type="EMBL" id="PCQL01000023">
    <property type="protein sequence ID" value="PRC14322.1"/>
    <property type="molecule type" value="Genomic_DNA"/>
</dbReference>
<organism evidence="1 2">
    <name type="scientific">Pseudomonas poae</name>
    <dbReference type="NCBI Taxonomy" id="200451"/>
    <lineage>
        <taxon>Bacteria</taxon>
        <taxon>Pseudomonadati</taxon>
        <taxon>Pseudomonadota</taxon>
        <taxon>Gammaproteobacteria</taxon>
        <taxon>Pseudomonadales</taxon>
        <taxon>Pseudomonadaceae</taxon>
        <taxon>Pseudomonas</taxon>
    </lineage>
</organism>
<dbReference type="RefSeq" id="WP_105698322.1">
    <property type="nucleotide sequence ID" value="NZ_CP159260.1"/>
</dbReference>
<dbReference type="Proteomes" id="UP000238045">
    <property type="component" value="Unassembled WGS sequence"/>
</dbReference>